<feature type="region of interest" description="Disordered" evidence="8">
    <location>
        <begin position="98"/>
        <end position="117"/>
    </location>
</feature>
<keyword evidence="5" id="KW-0238">DNA-binding</keyword>
<dbReference type="PANTHER" id="PTHR31089">
    <property type="entry name" value="CYCLIC DOF FACTOR 2"/>
    <property type="match status" value="1"/>
</dbReference>
<dbReference type="InterPro" id="IPR003851">
    <property type="entry name" value="Znf_Dof"/>
</dbReference>
<protein>
    <recommendedName>
        <fullName evidence="9">Dof-type domain-containing protein</fullName>
    </recommendedName>
</protein>
<evidence type="ECO:0000256" key="7">
    <source>
        <dbReference type="ARBA" id="ARBA00023242"/>
    </source>
</evidence>
<dbReference type="AlphaFoldDB" id="A0A0D6R0L5"/>
<dbReference type="EMBL" id="GCKF01040567">
    <property type="protein sequence ID" value="JAG95440.1"/>
    <property type="molecule type" value="Transcribed_RNA"/>
</dbReference>
<reference evidence="10" key="1">
    <citation type="submission" date="2015-03" db="EMBL/GenBank/DDBJ databases">
        <title>A transcriptome of Araucaria cunninghamii, an australian fine timber species.</title>
        <authorList>
            <person name="Jing Yi C.J.Y."/>
            <person name="Yin San L.Y.S."/>
            <person name="Abdul Karim S.S."/>
            <person name="Wan Azmi N.N."/>
            <person name="Hercus R.R."/>
            <person name="Croft L.L."/>
        </authorList>
    </citation>
    <scope>NUCLEOTIDE SEQUENCE</scope>
    <source>
        <strain evidence="10">MI0301</strain>
        <tissue evidence="10">Leaf</tissue>
    </source>
</reference>
<sequence>MCKSSVGEAGNVEGTRNFAIKLFGATISVSVCDESPQEEKCSRKRPTLAPKASNGAENSRDADGLSERRAKSLKKPENIQHKSEYSCDIKKSETSLKFGSEEVKSEEKTLPKPEKPVPCPRCQSIETKFCYFNNYNVNQPRHFCKNCRRYWTAGGTMRNIPVGAGRRKSKHFSAFQLHNASKSMDLQERKAKLEIFEESVHQTGVSSASEESVCVSGVRAVGIEKKNPPCVEEMNGVNSVGFMNPFTGDAISVAAAAAGFTSLLDPGLKIEGIYHENSSPWIPKIQQNGNSSVLNCLVLQGRPLSSNLHTK</sequence>
<keyword evidence="1" id="KW-0479">Metal-binding</keyword>
<accession>A0A0D6R0L5</accession>
<dbReference type="PROSITE" id="PS01361">
    <property type="entry name" value="ZF_DOF_1"/>
    <property type="match status" value="1"/>
</dbReference>
<organism evidence="10">
    <name type="scientific">Araucaria cunninghamii</name>
    <name type="common">Hoop pine</name>
    <name type="synonym">Moreton Bay pine</name>
    <dbReference type="NCBI Taxonomy" id="56994"/>
    <lineage>
        <taxon>Eukaryota</taxon>
        <taxon>Viridiplantae</taxon>
        <taxon>Streptophyta</taxon>
        <taxon>Embryophyta</taxon>
        <taxon>Tracheophyta</taxon>
        <taxon>Spermatophyta</taxon>
        <taxon>Pinopsida</taxon>
        <taxon>Pinidae</taxon>
        <taxon>Conifers II</taxon>
        <taxon>Araucariales</taxon>
        <taxon>Araucariaceae</taxon>
        <taxon>Araucaria</taxon>
    </lineage>
</organism>
<dbReference type="InterPro" id="IPR045174">
    <property type="entry name" value="Dof"/>
</dbReference>
<dbReference type="GO" id="GO:0003677">
    <property type="term" value="F:DNA binding"/>
    <property type="evidence" value="ECO:0007669"/>
    <property type="project" value="UniProtKB-KW"/>
</dbReference>
<feature type="compositionally biased region" description="Basic and acidic residues" evidence="8">
    <location>
        <begin position="58"/>
        <end position="84"/>
    </location>
</feature>
<proteinExistence type="predicted"/>
<dbReference type="Pfam" id="PF02701">
    <property type="entry name" value="Zn_ribbon_Dof"/>
    <property type="match status" value="1"/>
</dbReference>
<evidence type="ECO:0000256" key="3">
    <source>
        <dbReference type="ARBA" id="ARBA00022833"/>
    </source>
</evidence>
<keyword evidence="3" id="KW-0862">Zinc</keyword>
<evidence type="ECO:0000256" key="8">
    <source>
        <dbReference type="SAM" id="MobiDB-lite"/>
    </source>
</evidence>
<feature type="compositionally biased region" description="Basic and acidic residues" evidence="8">
    <location>
        <begin position="98"/>
        <end position="115"/>
    </location>
</feature>
<keyword evidence="6" id="KW-0804">Transcription</keyword>
<name>A0A0D6R0L5_ARACU</name>
<dbReference type="GO" id="GO:0003700">
    <property type="term" value="F:DNA-binding transcription factor activity"/>
    <property type="evidence" value="ECO:0007669"/>
    <property type="project" value="InterPro"/>
</dbReference>
<evidence type="ECO:0000313" key="10">
    <source>
        <dbReference type="EMBL" id="JAG95440.1"/>
    </source>
</evidence>
<keyword evidence="4" id="KW-0805">Transcription regulation</keyword>
<evidence type="ECO:0000256" key="4">
    <source>
        <dbReference type="ARBA" id="ARBA00023015"/>
    </source>
</evidence>
<evidence type="ECO:0000256" key="1">
    <source>
        <dbReference type="ARBA" id="ARBA00022723"/>
    </source>
</evidence>
<evidence type="ECO:0000256" key="6">
    <source>
        <dbReference type="ARBA" id="ARBA00023163"/>
    </source>
</evidence>
<evidence type="ECO:0000256" key="5">
    <source>
        <dbReference type="ARBA" id="ARBA00023125"/>
    </source>
</evidence>
<evidence type="ECO:0000256" key="2">
    <source>
        <dbReference type="ARBA" id="ARBA00022771"/>
    </source>
</evidence>
<dbReference type="PROSITE" id="PS50884">
    <property type="entry name" value="ZF_DOF_2"/>
    <property type="match status" value="1"/>
</dbReference>
<keyword evidence="7" id="KW-0539">Nucleus</keyword>
<feature type="domain" description="Dof-type" evidence="9">
    <location>
        <begin position="117"/>
        <end position="171"/>
    </location>
</feature>
<keyword evidence="2" id="KW-0863">Zinc-finger</keyword>
<dbReference type="GO" id="GO:0008270">
    <property type="term" value="F:zinc ion binding"/>
    <property type="evidence" value="ECO:0007669"/>
    <property type="project" value="UniProtKB-KW"/>
</dbReference>
<dbReference type="PANTHER" id="PTHR31089:SF1">
    <property type="entry name" value="CYCLIC DOF FACTOR 3"/>
    <property type="match status" value="1"/>
</dbReference>
<feature type="region of interest" description="Disordered" evidence="8">
    <location>
        <begin position="34"/>
        <end position="84"/>
    </location>
</feature>
<evidence type="ECO:0000259" key="9">
    <source>
        <dbReference type="PROSITE" id="PS50884"/>
    </source>
</evidence>